<reference evidence="4 5" key="1">
    <citation type="submission" date="2016-07" db="EMBL/GenBank/DDBJ databases">
        <title>Pervasive Adenine N6-methylation of Active Genes in Fungi.</title>
        <authorList>
            <consortium name="DOE Joint Genome Institute"/>
            <person name="Mondo S.J."/>
            <person name="Dannebaum R.O."/>
            <person name="Kuo R.C."/>
            <person name="Labutti K."/>
            <person name="Haridas S."/>
            <person name="Kuo A."/>
            <person name="Salamov A."/>
            <person name="Ahrendt S.R."/>
            <person name="Lipzen A."/>
            <person name="Sullivan W."/>
            <person name="Andreopoulos W.B."/>
            <person name="Clum A."/>
            <person name="Lindquist E."/>
            <person name="Daum C."/>
            <person name="Ramamoorthy G.K."/>
            <person name="Gryganskyi A."/>
            <person name="Culley D."/>
            <person name="Magnuson J.K."/>
            <person name="James T.Y."/>
            <person name="O'Malley M.A."/>
            <person name="Stajich J.E."/>
            <person name="Spatafora J.W."/>
            <person name="Visel A."/>
            <person name="Grigoriev I.V."/>
        </authorList>
    </citation>
    <scope>NUCLEOTIDE SEQUENCE [LARGE SCALE GENOMIC DNA]</scope>
    <source>
        <strain evidence="4 5">CBS 129021</strain>
    </source>
</reference>
<evidence type="ECO:0000313" key="4">
    <source>
        <dbReference type="EMBL" id="ORY70127.1"/>
    </source>
</evidence>
<accession>A0A1Y2EFE2</accession>
<feature type="region of interest" description="Disordered" evidence="2">
    <location>
        <begin position="155"/>
        <end position="214"/>
    </location>
</feature>
<organism evidence="4 5">
    <name type="scientific">Pseudomassariella vexata</name>
    <dbReference type="NCBI Taxonomy" id="1141098"/>
    <lineage>
        <taxon>Eukaryota</taxon>
        <taxon>Fungi</taxon>
        <taxon>Dikarya</taxon>
        <taxon>Ascomycota</taxon>
        <taxon>Pezizomycotina</taxon>
        <taxon>Sordariomycetes</taxon>
        <taxon>Xylariomycetidae</taxon>
        <taxon>Amphisphaeriales</taxon>
        <taxon>Pseudomassariaceae</taxon>
        <taxon>Pseudomassariella</taxon>
    </lineage>
</organism>
<dbReference type="InParanoid" id="A0A1Y2EFE2"/>
<gene>
    <name evidence="4" type="ORF">BCR38DRAFT_471499</name>
</gene>
<evidence type="ECO:0000256" key="2">
    <source>
        <dbReference type="SAM" id="MobiDB-lite"/>
    </source>
</evidence>
<dbReference type="Gene3D" id="3.30.160.20">
    <property type="match status" value="1"/>
</dbReference>
<feature type="domain" description="DRBM" evidence="3">
    <location>
        <begin position="59"/>
        <end position="141"/>
    </location>
</feature>
<dbReference type="GeneID" id="63779075"/>
<dbReference type="InterPro" id="IPR014720">
    <property type="entry name" value="dsRBD_dom"/>
</dbReference>
<dbReference type="RefSeq" id="XP_040720077.1">
    <property type="nucleotide sequence ID" value="XM_040862863.1"/>
</dbReference>
<dbReference type="AlphaFoldDB" id="A0A1Y2EFE2"/>
<keyword evidence="5" id="KW-1185">Reference proteome</keyword>
<dbReference type="SUPFAM" id="SSF54768">
    <property type="entry name" value="dsRNA-binding domain-like"/>
    <property type="match status" value="1"/>
</dbReference>
<evidence type="ECO:0000259" key="3">
    <source>
        <dbReference type="PROSITE" id="PS50137"/>
    </source>
</evidence>
<feature type="compositionally biased region" description="Low complexity" evidence="2">
    <location>
        <begin position="161"/>
        <end position="183"/>
    </location>
</feature>
<proteinExistence type="predicted"/>
<dbReference type="OrthoDB" id="5222339at2759"/>
<evidence type="ECO:0000256" key="1">
    <source>
        <dbReference type="PROSITE-ProRule" id="PRU00266"/>
    </source>
</evidence>
<dbReference type="PROSITE" id="PS50137">
    <property type="entry name" value="DS_RBD"/>
    <property type="match status" value="1"/>
</dbReference>
<protein>
    <recommendedName>
        <fullName evidence="3">DRBM domain-containing protein</fullName>
    </recommendedName>
</protein>
<comment type="caution">
    <text evidence="4">The sequence shown here is derived from an EMBL/GenBank/DDBJ whole genome shotgun (WGS) entry which is preliminary data.</text>
</comment>
<evidence type="ECO:0000313" key="5">
    <source>
        <dbReference type="Proteomes" id="UP000193689"/>
    </source>
</evidence>
<dbReference type="EMBL" id="MCFJ01000002">
    <property type="protein sequence ID" value="ORY70127.1"/>
    <property type="molecule type" value="Genomic_DNA"/>
</dbReference>
<dbReference type="Proteomes" id="UP000193689">
    <property type="component" value="Unassembled WGS sequence"/>
</dbReference>
<name>A0A1Y2EFE2_9PEZI</name>
<keyword evidence="1" id="KW-0694">RNA-binding</keyword>
<dbReference type="GO" id="GO:0003723">
    <property type="term" value="F:RNA binding"/>
    <property type="evidence" value="ECO:0007669"/>
    <property type="project" value="UniProtKB-UniRule"/>
</dbReference>
<sequence>MAVASSIYTEISEWALQQRDHEAAHGQPAPLSPAQRKALQDLHNAIRPSQIEPDIGGIDWVSLLHRYRNAYPDPNSGVIFKEEPVVPSAPPRFTCSVQIKENSAPFPGPGTGLINDAVPSFARKKDAKQYAAKCAIEWLKMKKFIPDNTEDMTFKKPKASSTNSNIPTMTTTTPATSQQQPAAKKQRRIPPTPPEARVMTQNPMGLGDGANGNKPFSNGGELSALSLVEQYCKKLGIQAPRYNLAEQEIRGFWCGSPEFEVVDTQRLKFPPDMGHVKDILGKKHAKELMADEVLRHLQRVYDERQETIRRVLANLGANSSIGQNVG</sequence>